<evidence type="ECO:0000313" key="7">
    <source>
        <dbReference type="EMBL" id="KRL53964.1"/>
    </source>
</evidence>
<evidence type="ECO:0000256" key="5">
    <source>
        <dbReference type="ARBA" id="ARBA00047686"/>
    </source>
</evidence>
<dbReference type="PANTHER" id="PTHR11241">
    <property type="entry name" value="DEOXYURIDINE 5'-TRIPHOSPHATE NUCLEOTIDOHYDROLASE"/>
    <property type="match status" value="1"/>
</dbReference>
<comment type="catalytic activity">
    <reaction evidence="5">
        <text>dUTP + H2O = dUMP + diphosphate + H(+)</text>
        <dbReference type="Rhea" id="RHEA:10248"/>
        <dbReference type="ChEBI" id="CHEBI:15377"/>
        <dbReference type="ChEBI" id="CHEBI:15378"/>
        <dbReference type="ChEBI" id="CHEBI:33019"/>
        <dbReference type="ChEBI" id="CHEBI:61555"/>
        <dbReference type="ChEBI" id="CHEBI:246422"/>
        <dbReference type="EC" id="3.6.1.23"/>
    </reaction>
</comment>
<dbReference type="CDD" id="cd07557">
    <property type="entry name" value="trimeric_dUTPase"/>
    <property type="match status" value="1"/>
</dbReference>
<dbReference type="Gene3D" id="2.70.40.10">
    <property type="match status" value="1"/>
</dbReference>
<dbReference type="SUPFAM" id="SSF51283">
    <property type="entry name" value="dUTPase-like"/>
    <property type="match status" value="1"/>
</dbReference>
<dbReference type="OrthoDB" id="9809956at2"/>
<proteinExistence type="inferred from homology"/>
<dbReference type="AlphaFoldDB" id="A0A0R1RB61"/>
<dbReference type="GO" id="GO:0000287">
    <property type="term" value="F:magnesium ion binding"/>
    <property type="evidence" value="ECO:0007669"/>
    <property type="project" value="InterPro"/>
</dbReference>
<dbReference type="eggNOG" id="COG0756">
    <property type="taxonomic scope" value="Bacteria"/>
</dbReference>
<organism evidence="7 8">
    <name type="scientific">Furfurilactobacillus rossiae DSM 15814</name>
    <dbReference type="NCBI Taxonomy" id="1114972"/>
    <lineage>
        <taxon>Bacteria</taxon>
        <taxon>Bacillati</taxon>
        <taxon>Bacillota</taxon>
        <taxon>Bacilli</taxon>
        <taxon>Lactobacillales</taxon>
        <taxon>Lactobacillaceae</taxon>
        <taxon>Furfurilactobacillus</taxon>
    </lineage>
</organism>
<dbReference type="InterPro" id="IPR036157">
    <property type="entry name" value="dUTPase-like_sf"/>
</dbReference>
<keyword evidence="3 7" id="KW-0378">Hydrolase</keyword>
<dbReference type="GO" id="GO:0006226">
    <property type="term" value="P:dUMP biosynthetic process"/>
    <property type="evidence" value="ECO:0007669"/>
    <property type="project" value="InterPro"/>
</dbReference>
<name>A0A0R1RB61_9LACO</name>
<evidence type="ECO:0000259" key="6">
    <source>
        <dbReference type="Pfam" id="PF00692"/>
    </source>
</evidence>
<evidence type="ECO:0000256" key="2">
    <source>
        <dbReference type="ARBA" id="ARBA00012379"/>
    </source>
</evidence>
<comment type="caution">
    <text evidence="7">The sequence shown here is derived from an EMBL/GenBank/DDBJ whole genome shotgun (WGS) entry which is preliminary data.</text>
</comment>
<reference evidence="7 8" key="1">
    <citation type="journal article" date="2015" name="Genome Announc.">
        <title>Expanding the biotechnology potential of lactobacilli through comparative genomics of 213 strains and associated genera.</title>
        <authorList>
            <person name="Sun Z."/>
            <person name="Harris H.M."/>
            <person name="McCann A."/>
            <person name="Guo C."/>
            <person name="Argimon S."/>
            <person name="Zhang W."/>
            <person name="Yang X."/>
            <person name="Jeffery I.B."/>
            <person name="Cooney J.C."/>
            <person name="Kagawa T.F."/>
            <person name="Liu W."/>
            <person name="Song Y."/>
            <person name="Salvetti E."/>
            <person name="Wrobel A."/>
            <person name="Rasinkangas P."/>
            <person name="Parkhill J."/>
            <person name="Rea M.C."/>
            <person name="O'Sullivan O."/>
            <person name="Ritari J."/>
            <person name="Douillard F.P."/>
            <person name="Paul Ross R."/>
            <person name="Yang R."/>
            <person name="Briner A.E."/>
            <person name="Felis G.E."/>
            <person name="de Vos W.M."/>
            <person name="Barrangou R."/>
            <person name="Klaenhammer T.R."/>
            <person name="Caufield P.W."/>
            <person name="Cui Y."/>
            <person name="Zhang H."/>
            <person name="O'Toole P.W."/>
        </authorList>
    </citation>
    <scope>NUCLEOTIDE SEQUENCE [LARGE SCALE GENOMIC DNA]</scope>
    <source>
        <strain evidence="7 8">DSM 15814</strain>
    </source>
</reference>
<dbReference type="Pfam" id="PF00692">
    <property type="entry name" value="dUTPase"/>
    <property type="match status" value="1"/>
</dbReference>
<evidence type="ECO:0000313" key="8">
    <source>
        <dbReference type="Proteomes" id="UP000051999"/>
    </source>
</evidence>
<keyword evidence="4" id="KW-0546">Nucleotide metabolism</keyword>
<dbReference type="PANTHER" id="PTHR11241:SF0">
    <property type="entry name" value="DEOXYURIDINE 5'-TRIPHOSPHATE NUCLEOTIDOHYDROLASE"/>
    <property type="match status" value="1"/>
</dbReference>
<evidence type="ECO:0000256" key="4">
    <source>
        <dbReference type="ARBA" id="ARBA00023080"/>
    </source>
</evidence>
<dbReference type="InterPro" id="IPR029054">
    <property type="entry name" value="dUTPase-like"/>
</dbReference>
<dbReference type="InterPro" id="IPR008181">
    <property type="entry name" value="dUTPase"/>
</dbReference>
<dbReference type="GO" id="GO:0046081">
    <property type="term" value="P:dUTP catabolic process"/>
    <property type="evidence" value="ECO:0007669"/>
    <property type="project" value="InterPro"/>
</dbReference>
<evidence type="ECO:0000256" key="3">
    <source>
        <dbReference type="ARBA" id="ARBA00022801"/>
    </source>
</evidence>
<gene>
    <name evidence="7" type="ORF">FD35_GL000795</name>
</gene>
<keyword evidence="8" id="KW-1185">Reference proteome</keyword>
<dbReference type="EMBL" id="AZFF01000013">
    <property type="protein sequence ID" value="KRL53964.1"/>
    <property type="molecule type" value="Genomic_DNA"/>
</dbReference>
<comment type="similarity">
    <text evidence="1">Belongs to the dUTPase family.</text>
</comment>
<dbReference type="PATRIC" id="fig|1114972.6.peg.799"/>
<dbReference type="InterPro" id="IPR033704">
    <property type="entry name" value="dUTPase_trimeric"/>
</dbReference>
<dbReference type="Proteomes" id="UP000051999">
    <property type="component" value="Unassembled WGS sequence"/>
</dbReference>
<feature type="domain" description="dUTPase-like" evidence="6">
    <location>
        <begin position="76"/>
        <end position="179"/>
    </location>
</feature>
<sequence>MARDRGFEVVKRLVGTKVTLPERQTKYAAGYDLAASEDFTLPSIWRRNFLKVLWHLRHKETVSDPLMQAADKELKPYLVPTGVKAYMRYNEVLMLVNRSSGPLKRRLILPNGVGVIDADYYSNDSNDGEIFVQLVNYGLRDVQIKKGDRIAQGIFVNYLTVDNETTPDTERDGGFGSSGQ</sequence>
<dbReference type="EC" id="3.6.1.23" evidence="2"/>
<accession>A0A0R1RB61</accession>
<dbReference type="GO" id="GO:0004170">
    <property type="term" value="F:dUTP diphosphatase activity"/>
    <property type="evidence" value="ECO:0007669"/>
    <property type="project" value="UniProtKB-EC"/>
</dbReference>
<evidence type="ECO:0000256" key="1">
    <source>
        <dbReference type="ARBA" id="ARBA00006581"/>
    </source>
</evidence>
<dbReference type="STRING" id="1114972.FD35_GL000795"/>
<protein>
    <recommendedName>
        <fullName evidence="2">dUTP diphosphatase</fullName>
        <ecNumber evidence="2">3.6.1.23</ecNumber>
    </recommendedName>
</protein>
<dbReference type="RefSeq" id="WP_017260993.1">
    <property type="nucleotide sequence ID" value="NZ_AUAW01000014.1"/>
</dbReference>